<feature type="compositionally biased region" description="Low complexity" evidence="1">
    <location>
        <begin position="1"/>
        <end position="22"/>
    </location>
</feature>
<comment type="caution">
    <text evidence="4">The sequence shown here is derived from an EMBL/GenBank/DDBJ whole genome shotgun (WGS) entry which is preliminary data.</text>
</comment>
<organism evidence="4 5">
    <name type="scientific">Actinomadura parmotrematis</name>
    <dbReference type="NCBI Taxonomy" id="2864039"/>
    <lineage>
        <taxon>Bacteria</taxon>
        <taxon>Bacillati</taxon>
        <taxon>Actinomycetota</taxon>
        <taxon>Actinomycetes</taxon>
        <taxon>Streptosporangiales</taxon>
        <taxon>Thermomonosporaceae</taxon>
        <taxon>Actinomadura</taxon>
    </lineage>
</organism>
<evidence type="ECO:0000259" key="3">
    <source>
        <dbReference type="Pfam" id="PF13406"/>
    </source>
</evidence>
<dbReference type="Proteomes" id="UP000774570">
    <property type="component" value="Unassembled WGS sequence"/>
</dbReference>
<keyword evidence="5" id="KW-1185">Reference proteome</keyword>
<dbReference type="Pfam" id="PF13406">
    <property type="entry name" value="SLT_2"/>
    <property type="match status" value="1"/>
</dbReference>
<dbReference type="Gene3D" id="1.10.530.10">
    <property type="match status" value="1"/>
</dbReference>
<keyword evidence="2" id="KW-1133">Transmembrane helix</keyword>
<evidence type="ECO:0000313" key="5">
    <source>
        <dbReference type="Proteomes" id="UP000774570"/>
    </source>
</evidence>
<dbReference type="SUPFAM" id="SSF53955">
    <property type="entry name" value="Lysozyme-like"/>
    <property type="match status" value="1"/>
</dbReference>
<keyword evidence="2" id="KW-0812">Transmembrane</keyword>
<dbReference type="InterPro" id="IPR043426">
    <property type="entry name" value="MltB-like"/>
</dbReference>
<feature type="domain" description="Transglycosylase SLT" evidence="3">
    <location>
        <begin position="319"/>
        <end position="371"/>
    </location>
</feature>
<dbReference type="EMBL" id="JAIBOA010000013">
    <property type="protein sequence ID" value="MBW8484746.1"/>
    <property type="molecule type" value="Genomic_DNA"/>
</dbReference>
<dbReference type="PANTHER" id="PTHR30163:SF8">
    <property type="entry name" value="LYTIC MUREIN TRANSGLYCOSYLASE"/>
    <property type="match status" value="1"/>
</dbReference>
<gene>
    <name evidence="4" type="ORF">K1Y72_20345</name>
</gene>
<dbReference type="CDD" id="cd13399">
    <property type="entry name" value="Slt35-like"/>
    <property type="match status" value="1"/>
</dbReference>
<dbReference type="InterPro" id="IPR031304">
    <property type="entry name" value="SLT_2"/>
</dbReference>
<protein>
    <submittedName>
        <fullName evidence="4">Lytic transglycosylase domain-containing protein</fullName>
    </submittedName>
</protein>
<feature type="transmembrane region" description="Helical" evidence="2">
    <location>
        <begin position="33"/>
        <end position="55"/>
    </location>
</feature>
<evidence type="ECO:0000256" key="1">
    <source>
        <dbReference type="SAM" id="MobiDB-lite"/>
    </source>
</evidence>
<dbReference type="RefSeq" id="WP_220168180.1">
    <property type="nucleotide sequence ID" value="NZ_JAIBOA010000013.1"/>
</dbReference>
<reference evidence="4 5" key="1">
    <citation type="submission" date="2021-07" db="EMBL/GenBank/DDBJ databases">
        <title>Actinomadura sp. PM05-2 isolated from lichen.</title>
        <authorList>
            <person name="Somphong A."/>
            <person name="Phongsopitanun W."/>
            <person name="Tanasupawat S."/>
            <person name="Peongsungnone V."/>
        </authorList>
    </citation>
    <scope>NUCLEOTIDE SEQUENCE [LARGE SCALE GENOMIC DNA]</scope>
    <source>
        <strain evidence="4 5">PM05-2</strain>
    </source>
</reference>
<keyword evidence="2" id="KW-0472">Membrane</keyword>
<evidence type="ECO:0000256" key="2">
    <source>
        <dbReference type="SAM" id="Phobius"/>
    </source>
</evidence>
<dbReference type="PANTHER" id="PTHR30163">
    <property type="entry name" value="MEMBRANE-BOUND LYTIC MUREIN TRANSGLYCOSYLASE B"/>
    <property type="match status" value="1"/>
</dbReference>
<proteinExistence type="predicted"/>
<sequence length="404" mass="41466">MVVAASTPPRRASTASTASAPAPGRPPRRRRPVLAVAALAALIAASLGGGAYGALTVDGPRKAGREIQEAELPEAGGTGGPVTNVATGDRVAPLRRVVPPDVLAVSSGAPIGQARISRLAKNKRVKDLIAVAGGAVQLQGRAVNTFAVDPSTFRSWTPPDTARKDALWTALAAGRFVVSADAAEQLRLSEGFPYAVVGRTMPQVTMGGSGNLGLPGIDMLVSAKVGEQLGLVKNVAVLVNAPGVAPATVTKAVGHALGSGASAVNLHERKYSSSAGGGGSGSYLDLYKNAATTCPGLSWTVLAAIGQVESDHNRNPGRSSAGALGPMQFMPATWKSYGVDGDRDGKADIMNPYDAIPGAAKYLCANGAGRGGRSLYNAIWHYNHADWYVQKVLNLAQAYAARYN</sequence>
<accession>A0ABS7FWD7</accession>
<feature type="region of interest" description="Disordered" evidence="1">
    <location>
        <begin position="1"/>
        <end position="29"/>
    </location>
</feature>
<dbReference type="InterPro" id="IPR023346">
    <property type="entry name" value="Lysozyme-like_dom_sf"/>
</dbReference>
<name>A0ABS7FWD7_9ACTN</name>
<evidence type="ECO:0000313" key="4">
    <source>
        <dbReference type="EMBL" id="MBW8484746.1"/>
    </source>
</evidence>